<dbReference type="RefSeq" id="XP_059605565.1">
    <property type="nucleotide sequence ID" value="XM_059744228.1"/>
</dbReference>
<protein>
    <submittedName>
        <fullName evidence="1">Uncharacterized protein</fullName>
    </submittedName>
</protein>
<accession>A0AAJ8C0F2</accession>
<evidence type="ECO:0000313" key="1">
    <source>
        <dbReference type="RefSeq" id="XP_059605565.1"/>
    </source>
</evidence>
<dbReference type="GeneID" id="84592989"/>
<reference evidence="1" key="2">
    <citation type="submission" date="2025-08" db="UniProtKB">
        <authorList>
            <consortium name="RefSeq"/>
        </authorList>
    </citation>
    <scope>IDENTIFICATION</scope>
</reference>
<organism evidence="1">
    <name type="scientific">Aspergillus niger</name>
    <dbReference type="NCBI Taxonomy" id="5061"/>
    <lineage>
        <taxon>Eukaryota</taxon>
        <taxon>Fungi</taxon>
        <taxon>Dikarya</taxon>
        <taxon>Ascomycota</taxon>
        <taxon>Pezizomycotina</taxon>
        <taxon>Eurotiomycetes</taxon>
        <taxon>Eurotiomycetidae</taxon>
        <taxon>Eurotiales</taxon>
        <taxon>Aspergillaceae</taxon>
        <taxon>Aspergillus</taxon>
        <taxon>Aspergillus subgen. Circumdati</taxon>
    </lineage>
</organism>
<gene>
    <name evidence="1" type="ORF">An14g04360</name>
</gene>
<dbReference type="AlphaFoldDB" id="A0AAJ8C0F2"/>
<dbReference type="VEuPathDB" id="FungiDB:An14g04360"/>
<reference evidence="1" key="1">
    <citation type="submission" date="2025-02" db="EMBL/GenBank/DDBJ databases">
        <authorList>
            <consortium name="NCBI Genome Project"/>
        </authorList>
    </citation>
    <scope>NUCLEOTIDE SEQUENCE</scope>
</reference>
<name>A0AAJ8C0F2_ASPNG</name>
<sequence>MIVIAACIPHHTRGKGENPGLSLNAKNIRFQDDASTNKRLFGSVKYSRLGYPD</sequence>
<proteinExistence type="predicted"/>
<dbReference type="KEGG" id="ang:An14g04360"/>